<dbReference type="Proteomes" id="UP001497512">
    <property type="component" value="Chromosome 2"/>
</dbReference>
<feature type="compositionally biased region" description="Basic and acidic residues" evidence="3">
    <location>
        <begin position="424"/>
        <end position="435"/>
    </location>
</feature>
<keyword evidence="2" id="KW-0804">Transcription</keyword>
<feature type="compositionally biased region" description="Basic and acidic residues" evidence="3">
    <location>
        <begin position="448"/>
        <end position="460"/>
    </location>
</feature>
<evidence type="ECO:0000256" key="3">
    <source>
        <dbReference type="SAM" id="MobiDB-lite"/>
    </source>
</evidence>
<evidence type="ECO:0008006" key="6">
    <source>
        <dbReference type="Google" id="ProtNLM"/>
    </source>
</evidence>
<feature type="region of interest" description="Disordered" evidence="3">
    <location>
        <begin position="420"/>
        <end position="475"/>
    </location>
</feature>
<accession>A0ABP0UAN6</accession>
<dbReference type="Pfam" id="PF03514">
    <property type="entry name" value="GRAS"/>
    <property type="match status" value="1"/>
</dbReference>
<evidence type="ECO:0000313" key="5">
    <source>
        <dbReference type="Proteomes" id="UP001497512"/>
    </source>
</evidence>
<organism evidence="4 5">
    <name type="scientific">Sphagnum troendelagicum</name>
    <dbReference type="NCBI Taxonomy" id="128251"/>
    <lineage>
        <taxon>Eukaryota</taxon>
        <taxon>Viridiplantae</taxon>
        <taxon>Streptophyta</taxon>
        <taxon>Embryophyta</taxon>
        <taxon>Bryophyta</taxon>
        <taxon>Sphagnophytina</taxon>
        <taxon>Sphagnopsida</taxon>
        <taxon>Sphagnales</taxon>
        <taxon>Sphagnaceae</taxon>
        <taxon>Sphagnum</taxon>
    </lineage>
</organism>
<keyword evidence="5" id="KW-1185">Reference proteome</keyword>
<dbReference type="PANTHER" id="PTHR31636">
    <property type="entry name" value="OSJNBA0084A10.13 PROTEIN-RELATED"/>
    <property type="match status" value="1"/>
</dbReference>
<name>A0ABP0UAN6_9BRYO</name>
<evidence type="ECO:0000256" key="2">
    <source>
        <dbReference type="ARBA" id="ARBA00023163"/>
    </source>
</evidence>
<evidence type="ECO:0000313" key="4">
    <source>
        <dbReference type="EMBL" id="CAK9216579.1"/>
    </source>
</evidence>
<dbReference type="InterPro" id="IPR005202">
    <property type="entry name" value="TF_GRAS"/>
</dbReference>
<dbReference type="EMBL" id="OZ019894">
    <property type="protein sequence ID" value="CAK9216579.1"/>
    <property type="molecule type" value="Genomic_DNA"/>
</dbReference>
<protein>
    <recommendedName>
        <fullName evidence="6">DELLA protein</fullName>
    </recommendedName>
</protein>
<evidence type="ECO:0000256" key="1">
    <source>
        <dbReference type="ARBA" id="ARBA00023015"/>
    </source>
</evidence>
<dbReference type="PROSITE" id="PS50985">
    <property type="entry name" value="GRAS"/>
    <property type="match status" value="1"/>
</dbReference>
<gene>
    <name evidence="4" type="ORF">CSSPTR1EN2_LOCUS13541</name>
</gene>
<keyword evidence="1" id="KW-0805">Transcription regulation</keyword>
<sequence>MFKGQWLDYSGIEFLEDEAIAAKVPCKGTHAAHNILTIQSLQESGLDGLSVSGQSPAAMQSLQAQLLFQQLSYLLAEQQSAVTPAPTTPDMDMGDALASPERVKYAQAHSETIRHVTPEDARQMSDHFNPVILRQAECTEVAAENLPIYLAASSKSCVDGRLTSIENRLAKISAALAAHVQVPVLASNAPPCVTDDVGVPVKVSAKSYPTRSSATFENAIDCKGEVTHSDSPFNAKADLLLVHKSSAATPVSMSATTAPNCKPVGGKPVANFSSLHQWEAATMASMQHKGVGKGFLEKTILTQENNHPVFPSSWSFDTSETDEALSIETLSELDEWEGATTASTQQERPFKGCLQMTRFSCEDDLAMALPFQTFNGSDTAETLSPEALSGLDEWEAATTASTQHERLAKQWMKTLIEDLTGQSRGEDSRSWKDTETCTPPFTPGAESSQKHPEQQHESEQRSGSPFRSDCSREDNPASEYLQEANPGKTWQGGQQSEEVGQELVTLLLACAEAVSTKSLSLLNHLLQKLGELASPKGTSMQRIAAYYTEGLACRVTRLWPQIYQKLPFDINHTEDETQTAFHLLNQFSPYTKFAHFTAIDIILQAFEGADRVHVIDFDVKQGLQWPALFHSLAVRPEGPPAHIRITGVGDCKEDLEDTGDRLAEFAEALNIPFTFHAVIDRLEDVRLWMLHVKESEAVAVNCIMQLHRLLYDSGESIKDFLSLLKTTRPRVVALVEHEGSHNSPNFEARFLESLQYYSAVFDSLDANLPRDSKARLQVEKLFSREIHNILACEGLERVERHETFAHWRILMSQAKFSSVPVQKRAKAQAHILLHMFGSDGYTLSEEDGTLTLGWMDQPLFTASAWTPERIGVA</sequence>
<proteinExistence type="predicted"/>
<reference evidence="4" key="1">
    <citation type="submission" date="2024-02" db="EMBL/GenBank/DDBJ databases">
        <authorList>
            <consortium name="ELIXIR-Norway"/>
            <consortium name="Elixir Norway"/>
        </authorList>
    </citation>
    <scope>NUCLEOTIDE SEQUENCE</scope>
</reference>